<feature type="region of interest" description="Disordered" evidence="1">
    <location>
        <begin position="1"/>
        <end position="36"/>
    </location>
</feature>
<name>A0A8H4RKN3_9HELO</name>
<feature type="compositionally biased region" description="Basic residues" evidence="1">
    <location>
        <begin position="474"/>
        <end position="484"/>
    </location>
</feature>
<evidence type="ECO:0000256" key="1">
    <source>
        <dbReference type="SAM" id="MobiDB-lite"/>
    </source>
</evidence>
<feature type="compositionally biased region" description="Acidic residues" evidence="1">
    <location>
        <begin position="507"/>
        <end position="522"/>
    </location>
</feature>
<reference evidence="2 3" key="1">
    <citation type="submission" date="2020-03" db="EMBL/GenBank/DDBJ databases">
        <title>Draft Genome Sequence of Cudoniella acicularis.</title>
        <authorList>
            <person name="Buettner E."/>
            <person name="Kellner H."/>
        </authorList>
    </citation>
    <scope>NUCLEOTIDE SEQUENCE [LARGE SCALE GENOMIC DNA]</scope>
    <source>
        <strain evidence="2 3">DSM 108380</strain>
    </source>
</reference>
<dbReference type="EMBL" id="JAAMPI010000409">
    <property type="protein sequence ID" value="KAF4631804.1"/>
    <property type="molecule type" value="Genomic_DNA"/>
</dbReference>
<protein>
    <submittedName>
        <fullName evidence="2">Uncharacterized protein</fullName>
    </submittedName>
</protein>
<feature type="region of interest" description="Disordered" evidence="1">
    <location>
        <begin position="474"/>
        <end position="570"/>
    </location>
</feature>
<sequence length="570" mass="64849">MANYENIDPQLLSMSGTGVPSTTNQQGANTGSGELDLNEFNLDNLAAAIPEGERNPFSDNFEFVGDALNFPDMVGGSQPSYAPQYGAQTIPPLPRFDYENLPNPLYEEPNILNTLSTRPRVNTNQPFNSAPALKTPKDYHFQNEILSQFQSPITPLQIIDRMQFPFDQKLQGALQQRLDSEAEQQIGMKLRSTLQDRPAPTSTGKVSKNKRPENIKKLDPRKYYASTPPRTKNWGDVNPLTNDHLFRYTPYGELLPQDNFTPQQIIDFIAKHPKRGAPGHQSGLVLWLQIAPSDSSSRYPTKDSDKCRFVDCPVKHHTIHKGDPRVAFDEFYCENQQDKKPYDPFHCAMYVHLYCFEKFLDFPHLCKSPFNNVTVDDRVLPEGRNKMALTRDHPKMKDVAEDFMRKSIPWGQFPPDNRRPQVYHHLSLTYAVIKTHLDSQNSRFQKVREERGGNSIDRHFGNLDDYAAYELVKPRKKPYKRKASSIKNGSKSPPKTPASKRKRGVPEDEDEDAEFEFDDNILDADYRPSGPRSRSGSGGRRTSPKRTRVEGQQAPPPIYGGYEGFAPSSW</sequence>
<dbReference type="AlphaFoldDB" id="A0A8H4RKN3"/>
<comment type="caution">
    <text evidence="2">The sequence shown here is derived from an EMBL/GenBank/DDBJ whole genome shotgun (WGS) entry which is preliminary data.</text>
</comment>
<evidence type="ECO:0000313" key="3">
    <source>
        <dbReference type="Proteomes" id="UP000566819"/>
    </source>
</evidence>
<accession>A0A8H4RKN3</accession>
<dbReference type="Proteomes" id="UP000566819">
    <property type="component" value="Unassembled WGS sequence"/>
</dbReference>
<feature type="region of interest" description="Disordered" evidence="1">
    <location>
        <begin position="195"/>
        <end position="236"/>
    </location>
</feature>
<organism evidence="2 3">
    <name type="scientific">Cudoniella acicularis</name>
    <dbReference type="NCBI Taxonomy" id="354080"/>
    <lineage>
        <taxon>Eukaryota</taxon>
        <taxon>Fungi</taxon>
        <taxon>Dikarya</taxon>
        <taxon>Ascomycota</taxon>
        <taxon>Pezizomycotina</taxon>
        <taxon>Leotiomycetes</taxon>
        <taxon>Helotiales</taxon>
        <taxon>Tricladiaceae</taxon>
        <taxon>Cudoniella</taxon>
    </lineage>
</organism>
<keyword evidence="3" id="KW-1185">Reference proteome</keyword>
<proteinExistence type="predicted"/>
<evidence type="ECO:0000313" key="2">
    <source>
        <dbReference type="EMBL" id="KAF4631804.1"/>
    </source>
</evidence>
<feature type="compositionally biased region" description="Basic and acidic residues" evidence="1">
    <location>
        <begin position="210"/>
        <end position="222"/>
    </location>
</feature>
<feature type="compositionally biased region" description="Polar residues" evidence="1">
    <location>
        <begin position="195"/>
        <end position="206"/>
    </location>
</feature>
<gene>
    <name evidence="2" type="ORF">G7Y89_g6328</name>
</gene>
<dbReference type="OrthoDB" id="5307331at2759"/>
<feature type="compositionally biased region" description="Polar residues" evidence="1">
    <location>
        <begin position="12"/>
        <end position="32"/>
    </location>
</feature>